<evidence type="ECO:0000256" key="5">
    <source>
        <dbReference type="ARBA" id="ARBA00022884"/>
    </source>
</evidence>
<dbReference type="Gene3D" id="1.10.260.30">
    <property type="entry name" value="Signal recognition particle, SRP54 subunit, M-domain"/>
    <property type="match status" value="1"/>
</dbReference>
<dbReference type="CDD" id="cd17875">
    <property type="entry name" value="SRP54_G"/>
    <property type="match status" value="1"/>
</dbReference>
<keyword evidence="4 10" id="KW-0378">Hydrolase</keyword>
<evidence type="ECO:0000259" key="13">
    <source>
        <dbReference type="SMART" id="SM00963"/>
    </source>
</evidence>
<keyword evidence="8 10" id="KW-0687">Ribonucleoprotein</keyword>
<evidence type="ECO:0000256" key="4">
    <source>
        <dbReference type="ARBA" id="ARBA00022801"/>
    </source>
</evidence>
<dbReference type="GO" id="GO:0006614">
    <property type="term" value="P:SRP-dependent cotranslational protein targeting to membrane"/>
    <property type="evidence" value="ECO:0007669"/>
    <property type="project" value="InterPro"/>
</dbReference>
<evidence type="ECO:0000256" key="9">
    <source>
        <dbReference type="ARBA" id="ARBA00064051"/>
    </source>
</evidence>
<dbReference type="GO" id="GO:0008312">
    <property type="term" value="F:7S RNA binding"/>
    <property type="evidence" value="ECO:0007669"/>
    <property type="project" value="UniProtKB-UniRule"/>
</dbReference>
<evidence type="ECO:0000259" key="11">
    <source>
        <dbReference type="SMART" id="SM00382"/>
    </source>
</evidence>
<dbReference type="InterPro" id="IPR027417">
    <property type="entry name" value="P-loop_NTPase"/>
</dbReference>
<keyword evidence="3 10" id="KW-0547">Nucleotide-binding</keyword>
<keyword evidence="2 10" id="KW-0963">Cytoplasm</keyword>
<dbReference type="SUPFAM" id="SSF52540">
    <property type="entry name" value="P-loop containing nucleoside triphosphate hydrolases"/>
    <property type="match status" value="1"/>
</dbReference>
<sequence>MEQLREGLLGIVKRIRGAAYIDEREVEAIVRDLQRTLLRADVDPKLVLDLSQRIRERFRSEEQPPGFSKRELLLKLLYDELVKLLGGQSSEPFKPAKQPSIIMLVGIEGSGKTTTAAKLAYYFQSKGYKVGLISADTYRPAAFDQLKQLADKVGCLFYGEPEGKDPVAIVERGVKTLAASGAQIILVDTAGRHKDELSLMEEVRLLAERAKPDSVIMVVDATQGKSVAKQAQAFREHVPLGWVVVSKMDGSAKGGGALSAVAATGARIAFIGVGEKIEDLEVFEPRSFVARLLGVPDLDNIIRKFAAYEKLKHERLKALSTGKFTLLDLKEQLMEARKLGPLSKLLELAGLNVPSGEALELGERNIERWIAILNSMTPEELLKPEVIDKSRIARIARGSGTTPKDVRTLLDSYEKARKLLKQAARSRRGLPGFKL</sequence>
<comment type="domain">
    <text evidence="10">Composed of three domains: the N-terminal N domain, which is responsible for interactions with the ribosome, the central G domain, which binds GTP, and the C-terminal M domain, which binds the RNA and the signal sequence of the RNC.</text>
</comment>
<keyword evidence="6 10" id="KW-0342">GTP-binding</keyword>
<dbReference type="InterPro" id="IPR013822">
    <property type="entry name" value="Signal_recog_particl_SRP54_hlx"/>
</dbReference>
<dbReference type="InterPro" id="IPR022941">
    <property type="entry name" value="SRP54"/>
</dbReference>
<dbReference type="GO" id="GO:0005525">
    <property type="term" value="F:GTP binding"/>
    <property type="evidence" value="ECO:0007669"/>
    <property type="project" value="UniProtKB-UniRule"/>
</dbReference>
<dbReference type="SUPFAM" id="SSF47446">
    <property type="entry name" value="Signal peptide-binding domain"/>
    <property type="match status" value="1"/>
</dbReference>
<dbReference type="Gene3D" id="1.20.120.140">
    <property type="entry name" value="Signal recognition particle SRP54, nucleotide-binding domain"/>
    <property type="match status" value="1"/>
</dbReference>
<evidence type="ECO:0000256" key="7">
    <source>
        <dbReference type="ARBA" id="ARBA00023135"/>
    </source>
</evidence>
<dbReference type="PANTHER" id="PTHR11564:SF5">
    <property type="entry name" value="SIGNAL RECOGNITION PARTICLE SUBUNIT SRP54"/>
    <property type="match status" value="1"/>
</dbReference>
<comment type="catalytic activity">
    <reaction evidence="10">
        <text>GTP + H2O = GDP + phosphate + H(+)</text>
        <dbReference type="Rhea" id="RHEA:19669"/>
        <dbReference type="ChEBI" id="CHEBI:15377"/>
        <dbReference type="ChEBI" id="CHEBI:15378"/>
        <dbReference type="ChEBI" id="CHEBI:37565"/>
        <dbReference type="ChEBI" id="CHEBI:43474"/>
        <dbReference type="ChEBI" id="CHEBI:58189"/>
        <dbReference type="EC" id="3.6.5.4"/>
    </reaction>
</comment>
<gene>
    <name evidence="10" type="primary">srp54</name>
    <name evidence="14" type="ORF">ENU21_03155</name>
</gene>
<dbReference type="InterPro" id="IPR036891">
    <property type="entry name" value="Signal_recog_part_SRP54_M_sf"/>
</dbReference>
<dbReference type="GO" id="GO:0048500">
    <property type="term" value="C:signal recognition particle"/>
    <property type="evidence" value="ECO:0007669"/>
    <property type="project" value="UniProtKB-UniRule"/>
</dbReference>
<evidence type="ECO:0000313" key="14">
    <source>
        <dbReference type="EMBL" id="HGM46738.1"/>
    </source>
</evidence>
<feature type="domain" description="AAA+ ATPase" evidence="11">
    <location>
        <begin position="98"/>
        <end position="244"/>
    </location>
</feature>
<evidence type="ECO:0000256" key="1">
    <source>
        <dbReference type="ARBA" id="ARBA00005450"/>
    </source>
</evidence>
<dbReference type="SMART" id="SM00963">
    <property type="entry name" value="SRP54_N"/>
    <property type="match status" value="1"/>
</dbReference>
<dbReference type="InterPro" id="IPR000897">
    <property type="entry name" value="SRP54_GTPase_dom"/>
</dbReference>
<dbReference type="PANTHER" id="PTHR11564">
    <property type="entry name" value="SIGNAL RECOGNITION PARTICLE 54K PROTEIN SRP54"/>
    <property type="match status" value="1"/>
</dbReference>
<dbReference type="FunFam" id="3.40.50.300:FF:000022">
    <property type="entry name" value="Signal recognition particle 54 kDa subunit"/>
    <property type="match status" value="1"/>
</dbReference>
<evidence type="ECO:0000256" key="6">
    <source>
        <dbReference type="ARBA" id="ARBA00023134"/>
    </source>
</evidence>
<dbReference type="AlphaFoldDB" id="A0A7C4D4W2"/>
<dbReference type="InterPro" id="IPR004125">
    <property type="entry name" value="Signal_recog_particle_SRP54_M"/>
</dbReference>
<comment type="subunit">
    <text evidence="9 10">Part of the signal recognition particle protein translocation system, which is composed of SRP and FtsY. Archaeal SRP consists of a 7S RNA molecule of 300 nucleotides and two protein subunits: SRP54 and SRP19.</text>
</comment>
<dbReference type="InterPro" id="IPR036225">
    <property type="entry name" value="SRP/SRP_N"/>
</dbReference>
<dbReference type="HAMAP" id="MF_00306">
    <property type="entry name" value="SRP54"/>
    <property type="match status" value="1"/>
</dbReference>
<dbReference type="SMART" id="SM00962">
    <property type="entry name" value="SRP54"/>
    <property type="match status" value="1"/>
</dbReference>
<dbReference type="GO" id="GO:0003924">
    <property type="term" value="F:GTPase activity"/>
    <property type="evidence" value="ECO:0007669"/>
    <property type="project" value="UniProtKB-UniRule"/>
</dbReference>
<comment type="function">
    <text evidence="10">Involved in targeting and insertion of nascent membrane proteins into the cytoplasmic membrane. Binds to the hydrophobic signal sequence of the ribosome-nascent chain (RNC) as it emerges from the ribosomes. The SRP-RNC complex is then targeted to the cytoplasmic membrane where it interacts with the SRP receptor FtsY.</text>
</comment>
<accession>A0A7C4D4W2</accession>
<reference evidence="14" key="1">
    <citation type="journal article" date="2020" name="mSystems">
        <title>Genome- and Community-Level Interaction Insights into Carbon Utilization and Element Cycling Functions of Hydrothermarchaeota in Hydrothermal Sediment.</title>
        <authorList>
            <person name="Zhou Z."/>
            <person name="Liu Y."/>
            <person name="Xu W."/>
            <person name="Pan J."/>
            <person name="Luo Z.H."/>
            <person name="Li M."/>
        </authorList>
    </citation>
    <scope>NUCLEOTIDE SEQUENCE</scope>
    <source>
        <strain evidence="14">SpSt-649</strain>
    </source>
</reference>
<dbReference type="Pfam" id="PF02881">
    <property type="entry name" value="SRP54_N"/>
    <property type="match status" value="1"/>
</dbReference>
<evidence type="ECO:0000259" key="12">
    <source>
        <dbReference type="SMART" id="SM00962"/>
    </source>
</evidence>
<dbReference type="Pfam" id="PF00448">
    <property type="entry name" value="SRP54"/>
    <property type="match status" value="1"/>
</dbReference>
<proteinExistence type="inferred from homology"/>
<comment type="similarity">
    <text evidence="1 10">Belongs to the GTP-binding SRP family. SRP54 subfamily.</text>
</comment>
<dbReference type="InterPro" id="IPR042101">
    <property type="entry name" value="SRP54_N_sf"/>
</dbReference>
<comment type="caution">
    <text evidence="14">The sequence shown here is derived from an EMBL/GenBank/DDBJ whole genome shotgun (WGS) entry which is preliminary data.</text>
</comment>
<dbReference type="InterPro" id="IPR003593">
    <property type="entry name" value="AAA+_ATPase"/>
</dbReference>
<dbReference type="Pfam" id="PF02978">
    <property type="entry name" value="SRP_SPB"/>
    <property type="match status" value="1"/>
</dbReference>
<keyword evidence="7 10" id="KW-0733">Signal recognition particle</keyword>
<dbReference type="SMART" id="SM00382">
    <property type="entry name" value="AAA"/>
    <property type="match status" value="1"/>
</dbReference>
<dbReference type="Gene3D" id="3.40.50.300">
    <property type="entry name" value="P-loop containing nucleotide triphosphate hydrolases"/>
    <property type="match status" value="1"/>
</dbReference>
<feature type="binding site" evidence="10">
    <location>
        <begin position="188"/>
        <end position="192"/>
    </location>
    <ligand>
        <name>GTP</name>
        <dbReference type="ChEBI" id="CHEBI:37565"/>
    </ligand>
</feature>
<protein>
    <recommendedName>
        <fullName evidence="10">Signal recognition particle 54 kDa protein</fullName>
        <shortName evidence="10">SRP54</shortName>
        <ecNumber evidence="10">3.6.5.4</ecNumber>
    </recommendedName>
</protein>
<evidence type="ECO:0000256" key="3">
    <source>
        <dbReference type="ARBA" id="ARBA00022741"/>
    </source>
</evidence>
<feature type="domain" description="SRP54-type proteins GTP-binding" evidence="12">
    <location>
        <begin position="99"/>
        <end position="294"/>
    </location>
</feature>
<dbReference type="EC" id="3.6.5.4" evidence="10"/>
<keyword evidence="5 10" id="KW-0694">RNA-binding</keyword>
<evidence type="ECO:0000256" key="10">
    <source>
        <dbReference type="HAMAP-Rule" id="MF_00306"/>
    </source>
</evidence>
<evidence type="ECO:0000256" key="8">
    <source>
        <dbReference type="ARBA" id="ARBA00023274"/>
    </source>
</evidence>
<feature type="binding site" evidence="10">
    <location>
        <begin position="106"/>
        <end position="113"/>
    </location>
    <ligand>
        <name>GTP</name>
        <dbReference type="ChEBI" id="CHEBI:37565"/>
    </ligand>
</feature>
<feature type="domain" description="Signal recognition particle SRP54 helical bundle" evidence="13">
    <location>
        <begin position="4"/>
        <end position="85"/>
    </location>
</feature>
<comment type="subcellular location">
    <subcellularLocation>
        <location evidence="10">Cytoplasm</location>
    </subcellularLocation>
    <text evidence="10">The SRP-RNC complex is targeted to the cytoplasmic membrane.</text>
</comment>
<organism evidence="14">
    <name type="scientific">Thermofilum pendens</name>
    <dbReference type="NCBI Taxonomy" id="2269"/>
    <lineage>
        <taxon>Archaea</taxon>
        <taxon>Thermoproteota</taxon>
        <taxon>Thermoprotei</taxon>
        <taxon>Thermofilales</taxon>
        <taxon>Thermofilaceae</taxon>
        <taxon>Thermofilum</taxon>
    </lineage>
</organism>
<dbReference type="EMBL" id="DTBQ01000088">
    <property type="protein sequence ID" value="HGM46738.1"/>
    <property type="molecule type" value="Genomic_DNA"/>
</dbReference>
<dbReference type="SUPFAM" id="SSF47364">
    <property type="entry name" value="Domain of the SRP/SRP receptor G-proteins"/>
    <property type="match status" value="1"/>
</dbReference>
<evidence type="ECO:0000256" key="2">
    <source>
        <dbReference type="ARBA" id="ARBA00022490"/>
    </source>
</evidence>
<name>A0A7C4D4W2_THEPE</name>
<feature type="binding site" evidence="10">
    <location>
        <begin position="246"/>
        <end position="249"/>
    </location>
    <ligand>
        <name>GTP</name>
        <dbReference type="ChEBI" id="CHEBI:37565"/>
    </ligand>
</feature>